<proteinExistence type="predicted"/>
<evidence type="ECO:0000256" key="1">
    <source>
        <dbReference type="SAM" id="MobiDB-lite"/>
    </source>
</evidence>
<accession>A0ABR2Z953</accession>
<reference evidence="2 3" key="1">
    <citation type="submission" date="2024-05" db="EMBL/GenBank/DDBJ databases">
        <title>A draft genome resource for the thread blight pathogen Marasmius tenuissimus strain MS-2.</title>
        <authorList>
            <person name="Yulfo-Soto G.E."/>
            <person name="Baruah I.K."/>
            <person name="Amoako-Attah I."/>
            <person name="Bukari Y."/>
            <person name="Meinhardt L.W."/>
            <person name="Bailey B.A."/>
            <person name="Cohen S.P."/>
        </authorList>
    </citation>
    <scope>NUCLEOTIDE SEQUENCE [LARGE SCALE GENOMIC DNA]</scope>
    <source>
        <strain evidence="2 3">MS-2</strain>
    </source>
</reference>
<gene>
    <name evidence="2" type="ORF">AAF712_015507</name>
</gene>
<dbReference type="EMBL" id="JBBXMP010000423">
    <property type="protein sequence ID" value="KAL0057838.1"/>
    <property type="molecule type" value="Genomic_DNA"/>
</dbReference>
<organism evidence="2 3">
    <name type="scientific">Marasmius tenuissimus</name>
    <dbReference type="NCBI Taxonomy" id="585030"/>
    <lineage>
        <taxon>Eukaryota</taxon>
        <taxon>Fungi</taxon>
        <taxon>Dikarya</taxon>
        <taxon>Basidiomycota</taxon>
        <taxon>Agaricomycotina</taxon>
        <taxon>Agaricomycetes</taxon>
        <taxon>Agaricomycetidae</taxon>
        <taxon>Agaricales</taxon>
        <taxon>Marasmiineae</taxon>
        <taxon>Marasmiaceae</taxon>
        <taxon>Marasmius</taxon>
    </lineage>
</organism>
<sequence>MFNKALKRQTMGRTQSRCRCGEAAVTTAAASKEDEGDDNESDKEGEIEENEEAIQWNEKRWTLEEQTREAVEKYLNDPRPANRLDTRFRKHIRDSAKNCPEAAKACYELSRDILVTKSSLLKCIYYQTVDKSCRKWDGPDGKGPMTGTPYESTDPSTVSKAEEVNGAVKAAGGIVYAKHKTRVSPSGQEICDCGCLVEDAIWGLYLWKTGRIEYEGRSEGYNSPPHPRTCGFAIASLKTWGICLDHIWMHEWDPNGTGYRRRSEQEPLRGLVLHFGQMLHDRGGAASLVGLEGLLSFNSPKMEE</sequence>
<evidence type="ECO:0000313" key="3">
    <source>
        <dbReference type="Proteomes" id="UP001437256"/>
    </source>
</evidence>
<dbReference type="Proteomes" id="UP001437256">
    <property type="component" value="Unassembled WGS sequence"/>
</dbReference>
<keyword evidence="3" id="KW-1185">Reference proteome</keyword>
<protein>
    <submittedName>
        <fullName evidence="2">Uncharacterized protein</fullName>
    </submittedName>
</protein>
<feature type="compositionally biased region" description="Acidic residues" evidence="1">
    <location>
        <begin position="34"/>
        <end position="52"/>
    </location>
</feature>
<evidence type="ECO:0000313" key="2">
    <source>
        <dbReference type="EMBL" id="KAL0057838.1"/>
    </source>
</evidence>
<feature type="region of interest" description="Disordered" evidence="1">
    <location>
        <begin position="1"/>
        <end position="54"/>
    </location>
</feature>
<name>A0ABR2Z953_9AGAR</name>
<comment type="caution">
    <text evidence="2">The sequence shown here is derived from an EMBL/GenBank/DDBJ whole genome shotgun (WGS) entry which is preliminary data.</text>
</comment>